<keyword evidence="3 5" id="KW-0378">Hydrolase</keyword>
<dbReference type="InterPro" id="IPR018391">
    <property type="entry name" value="PQQ_b-propeller_rpt"/>
</dbReference>
<evidence type="ECO:0000256" key="1">
    <source>
        <dbReference type="ARBA" id="ARBA00011073"/>
    </source>
</evidence>
<accession>A0ABU0AN71</accession>
<evidence type="ECO:0000313" key="12">
    <source>
        <dbReference type="Proteomes" id="UP001238088"/>
    </source>
</evidence>
<dbReference type="SUPFAM" id="SSF49464">
    <property type="entry name" value="Carboxypeptidase regulatory domain-like"/>
    <property type="match status" value="6"/>
</dbReference>
<evidence type="ECO:0000256" key="8">
    <source>
        <dbReference type="SAM" id="SignalP"/>
    </source>
</evidence>
<feature type="active site" description="Charge relay system" evidence="5">
    <location>
        <position position="300"/>
    </location>
</feature>
<dbReference type="InterPro" id="IPR000209">
    <property type="entry name" value="Peptidase_S8/S53_dom"/>
</dbReference>
<dbReference type="InterPro" id="IPR029062">
    <property type="entry name" value="Class_I_gatase-like"/>
</dbReference>
<comment type="similarity">
    <text evidence="1 5 6">Belongs to the peptidase S8 family.</text>
</comment>
<evidence type="ECO:0000256" key="5">
    <source>
        <dbReference type="PROSITE-ProRule" id="PRU01240"/>
    </source>
</evidence>
<feature type="region of interest" description="Disordered" evidence="7">
    <location>
        <begin position="46"/>
        <end position="99"/>
    </location>
</feature>
<dbReference type="InterPro" id="IPR013784">
    <property type="entry name" value="Carb-bd-like_fold"/>
</dbReference>
<keyword evidence="8" id="KW-0732">Signal</keyword>
<feature type="domain" description="Pyrrolo-quinoline quinone repeat" evidence="10">
    <location>
        <begin position="730"/>
        <end position="814"/>
    </location>
</feature>
<proteinExistence type="inferred from homology"/>
<dbReference type="InterPro" id="IPR008969">
    <property type="entry name" value="CarboxyPept-like_regulatory"/>
</dbReference>
<dbReference type="InterPro" id="IPR015500">
    <property type="entry name" value="Peptidase_S8_subtilisin-rel"/>
</dbReference>
<feature type="region of interest" description="Disordered" evidence="7">
    <location>
        <begin position="3017"/>
        <end position="3040"/>
    </location>
</feature>
<dbReference type="EMBL" id="JAUSUB010000027">
    <property type="protein sequence ID" value="MDQ0272726.1"/>
    <property type="molecule type" value="Genomic_DNA"/>
</dbReference>
<dbReference type="Gene3D" id="2.60.40.10">
    <property type="entry name" value="Immunoglobulins"/>
    <property type="match status" value="1"/>
</dbReference>
<feature type="active site" description="Charge relay system" evidence="5">
    <location>
        <position position="470"/>
    </location>
</feature>
<feature type="region of interest" description="Disordered" evidence="7">
    <location>
        <begin position="292"/>
        <end position="313"/>
    </location>
</feature>
<evidence type="ECO:0000256" key="2">
    <source>
        <dbReference type="ARBA" id="ARBA00022670"/>
    </source>
</evidence>
<evidence type="ECO:0000259" key="9">
    <source>
        <dbReference type="Pfam" id="PF00082"/>
    </source>
</evidence>
<organism evidence="11 12">
    <name type="scientific">Cytobacillus purgationiresistens</name>
    <dbReference type="NCBI Taxonomy" id="863449"/>
    <lineage>
        <taxon>Bacteria</taxon>
        <taxon>Bacillati</taxon>
        <taxon>Bacillota</taxon>
        <taxon>Bacilli</taxon>
        <taxon>Bacillales</taxon>
        <taxon>Bacillaceae</taxon>
        <taxon>Cytobacillus</taxon>
    </lineage>
</organism>
<dbReference type="InterPro" id="IPR015943">
    <property type="entry name" value="WD40/YVTN_repeat-like_dom_sf"/>
</dbReference>
<dbReference type="Pfam" id="PF00082">
    <property type="entry name" value="Peptidase_S8"/>
    <property type="match status" value="1"/>
</dbReference>
<evidence type="ECO:0000256" key="4">
    <source>
        <dbReference type="ARBA" id="ARBA00022825"/>
    </source>
</evidence>
<dbReference type="InterPro" id="IPR022398">
    <property type="entry name" value="Peptidase_S8_His-AS"/>
</dbReference>
<dbReference type="Gene3D" id="2.40.128.630">
    <property type="match status" value="1"/>
</dbReference>
<dbReference type="Gene3D" id="2.60.40.1120">
    <property type="entry name" value="Carboxypeptidase-like, regulatory domain"/>
    <property type="match status" value="9"/>
</dbReference>
<feature type="compositionally biased region" description="Basic and acidic residues" evidence="7">
    <location>
        <begin position="89"/>
        <end position="99"/>
    </location>
</feature>
<evidence type="ECO:0000256" key="7">
    <source>
        <dbReference type="SAM" id="MobiDB-lite"/>
    </source>
</evidence>
<dbReference type="InterPro" id="IPR023827">
    <property type="entry name" value="Peptidase_S8_Asp-AS"/>
</dbReference>
<dbReference type="PROSITE" id="PS00136">
    <property type="entry name" value="SUBTILASE_ASP"/>
    <property type="match status" value="1"/>
</dbReference>
<dbReference type="PROSITE" id="PS51892">
    <property type="entry name" value="SUBTILASE"/>
    <property type="match status" value="1"/>
</dbReference>
<dbReference type="PANTHER" id="PTHR43806">
    <property type="entry name" value="PEPTIDASE S8"/>
    <property type="match status" value="1"/>
</dbReference>
<name>A0ABU0AN71_9BACI</name>
<sequence length="3040" mass="329406">MKHQRIFAIFMCFLLVFTLFAPQIAFAEDSGANQTTLEAELKLEKEMEAESEANDEEAEQTFSGEDGLPRLQDGLDIDKDPQASNEPVEESKRQEDSVDLKGKIDKRIISSLEKKDQVDVIIHMKDKVDKTAIYSKADKIKDRTKRLELVQEQLKSVAEKGQEKVLKELEKNAEVKNIQPLWIINGIAATVTEEALKKIEAREDIDKILFDEIYKVPEVEKAESAPRLPEWGLEKIHAPDVWGTYGVNGEGIVVGIMDTGVEMEHEALQDNYRGKGGDHTYSWADFSGNQYASPRDGNGHGTHVAGTAVGGGSGEPVGVAPGAEWIAVKIFNDSGSATTSGIHQAFQWFMAPGGDPEMAPHVVNNSWGNANTYNTSFKEDVEAWAAAGIFPLFAAGNDGPGTSTIGSPGSFPESFAIGATDSNDQIAGFSSRGPVVWDGVRYVKPEVAAPGQGIYSAWPGNGYHTISGTSMATPHVAGVIALILQSNPELSIDDVKQLLMNTARAESHMGVLPNDIYGNGIVNAYQAVTEAAFAGEVAGTVTDEKGKGIAARVIIEKENIDVAVPADGSFHFKLREGTHDVVVEAFGYSPERTEISIKRGETVEVAWQLQSSAQYRVTGTVKKSGKAVPYAYVSLQDTPLDRVRTNKDGEFSLSGVPVGDYLMAVTGKNMAGKVTEVKVDKDVHTDIDVEASSRDTVPNWQTANNNQARNAISEEDIALEQLKLTKTIKTSGNVIFSSPVVDGNTIVTATDQGRVQAYNLDSGEEKWVFNTGSINRSTPTIAEGLVFVTGGSDKRLYALDVNSGVIRWQKSLETMPIYETPLYEDGTLYISSNTAGQTTVSALEAKTGEVKWTTAVAGGTYFGAALAGDSLILGSFEGGTLHALSKLDGSKGWTFKAIGAGQGFASHPVIVEDTVYAFSTNFVSAGTLWAIDLSTGEERWHQNGIGDTQAASPVVFDDIIIVSSASNPSLKGFDRQTGKLLWENKQVNTAVNNGAAASNGVFLINDSTGTLKAVDVFTGKLMNQWALGGSSSSTPAIVSGQVITGTQSGVHIFSAPGVLRGSVKNGKGDPLEGYARIMGTDVKAEANAEGKFELTALPGEYKIRIGNYGFSQEEETFEFRSGIVHEEEYSLDEVGEGEVTGNITDSRNGKGIAGVTVKVQDTPLEAATDEEGNFRFDSIYEGAYDLTLTAGGYVSTSLSLQVKEGEAAKASGEMSPIDVAVLNDYQETITNLIQTNGISAEERTWEEIAGDVGRYQVLYLNGAYLSGGWKPGKAEMDALLEEARNHGVSVVFADTWGPSYGSIKDLTRLYNDPASIKSENNRTNVTLAIKQEHPIFAGIEAGKRIPTLNNASASAFSGFSGRNLASVISQRDGDMGTGVAYKAVSQNSAHLLLSTFATSSWNQPTQNWLQGQHQILINSLKYLMDDPQFGQLQGKVQDTDGNPLKTKVEVLGTGVTVETDENGQFEVYHDEGSYELEVRSSGYETKKVKVEFEHGEILSETITLQLSNEGQLSGVVTNALSASPIDQVEVKLADLNGEVVADTVTTGNGHYEFSDLNASEYVMTFHHEDYVVEKVAIDMKGQAQTINQALYPAPKVAVIGDRVSGDGTLRQILAENNISAENYTSTAALTDEIGSYDVVFFNEQNSLSAGAFSAFEKAADAHGVSIIYGDMYFSGSGIYQLNQHRKDPAERERLNIRTSPAQYVIEKEHPIFGDRQAGDTVEILTANGSRAAAFDEYSGIELAGIKHEELDERHGTGVAFKPRTGESLELLMSGHSIGLEHYGQDYTNEGLKMFTDAIIWAAYENFNLVEGTVIDSEGKALVADITLEIEGTTFKDRTTAKDDQFSIASVDGEAVVEITSYGYETQTFSVNIGDSLEPFEIVMVEKADVGGLEGNVANSLAVGSLDNVHIEIVGYPREANTNTQGYYRIDTLEPGTYEVKFSKEDFLQETRTVTIEPSEVKILDLELRPSPTVGIIVDSQYASSVKLAEYLEGRGFHTISMMYDDLELLEEVDVVYANSDYNNSLIPNEQTFKRFVEELDRTETSVIWTGQNGGRGSIRYLMDYYGDPAVEYKGSSSTSTISKRAEHPIFEGVDDTFEITPTNGYYYGFDGYSGTVLANISNSTLEEPRPVFAYKGRTINSVELLLGNMTIGNGFHSGDRSFDKNREKILLNSILWAIDHEESYAGEIRGKLRNNMDTAIQGQVTVTETGQTVRTDHEGNFFLSLAEGSYELQLEAFGHESDSVEVEVVNGEILEEAFVLQSNHAGVLKGEVRAAATGDLIEGAHAEIIGTPLTSETAKNGAFEITVPEGEYEVRITASGYQPQTSAISIAKGETTATKFSLQPSEAIALIATPSNQNRLIPFLENNGYEVTAFERNQHAEVKESIEDFALVLVNDSFTNISSAEFGELIEASDTAQVSMVFTGQYGGGAMNDLRDYLGNPASTSTGYVPNSIKYEIKEEHPIFRGYGVGDKVTILANSGGNQQYGVFENYSGTTLADIVHDDRGRIGSGLAYEFRSSGHVHVLLGSLASGSYGSPESRWTNNARIIYMNALDWAMNASQGEIAGTVQDENGDPIERATVTVESEDISVWTNDQGRYSIGIGTGEYTVSVRAVGYEPAEQTVEVGAIGEAVELNFTLERSEQMTLFGQVKEQSSDARLADVAVTVSSKEHDKEWKGQTDADGNYEIAGLIDGSYKVTFKKEGYHPVSKEVMMEEGQDAELNIAMSAFNIAVLGDYKGELSSVLNEGGLAAEPTDWKALDHLDTYEVIVVNTSKGSKEQMEALISQSDEKQISLIFLDTWGVESGSITLLEKALGQPALNQQGYNEGAIYLELDDIEHPIFTGFNSDTIQILADKSPYATFKEYEGNVIAGLKAGEKEKGASIGYDFRSEQHVHVLLSAFSANNMVGPERGWTDDGKQLFVQAIEWAKEAEGKFPSVPVWKQENAEFPVGQVMVTGKADPGATVRILEQEEVLTETTADKNGIFTAKLDLAEGSYEIDAEAVNVIGTARSETPMYFKVTPRTENPGKPPGEPSEPMQPGVR</sequence>
<evidence type="ECO:0000256" key="6">
    <source>
        <dbReference type="RuleBase" id="RU003355"/>
    </source>
</evidence>
<dbReference type="InterPro" id="IPR036852">
    <property type="entry name" value="Peptidase_S8/S53_dom_sf"/>
</dbReference>
<feature type="compositionally biased region" description="Acidic residues" evidence="7">
    <location>
        <begin position="49"/>
        <end position="59"/>
    </location>
</feature>
<dbReference type="InterPro" id="IPR023828">
    <property type="entry name" value="Peptidase_S8_Ser-AS"/>
</dbReference>
<comment type="caution">
    <text evidence="11">The sequence shown here is derived from an EMBL/GenBank/DDBJ whole genome shotgun (WGS) entry which is preliminary data.</text>
</comment>
<gene>
    <name evidence="11" type="ORF">J2S17_004619</name>
</gene>
<reference evidence="11 12" key="1">
    <citation type="submission" date="2023-07" db="EMBL/GenBank/DDBJ databases">
        <title>Genomic Encyclopedia of Type Strains, Phase IV (KMG-IV): sequencing the most valuable type-strain genomes for metagenomic binning, comparative biology and taxonomic classification.</title>
        <authorList>
            <person name="Goeker M."/>
        </authorList>
    </citation>
    <scope>NUCLEOTIDE SEQUENCE [LARGE SCALE GENOMIC DNA]</scope>
    <source>
        <strain evidence="11 12">DSM 23494</strain>
    </source>
</reference>
<dbReference type="Proteomes" id="UP001238088">
    <property type="component" value="Unassembled WGS sequence"/>
</dbReference>
<dbReference type="Gene3D" id="3.40.50.200">
    <property type="entry name" value="Peptidase S8/S53 domain"/>
    <property type="match status" value="1"/>
</dbReference>
<dbReference type="PANTHER" id="PTHR43806:SF67">
    <property type="entry name" value="EGF-LIKE DOMAIN-CONTAINING PROTEIN"/>
    <property type="match status" value="1"/>
</dbReference>
<dbReference type="SUPFAM" id="SSF52317">
    <property type="entry name" value="Class I glutamine amidotransferase-like"/>
    <property type="match status" value="1"/>
</dbReference>
<dbReference type="PROSITE" id="PS00138">
    <property type="entry name" value="SUBTILASE_SER"/>
    <property type="match status" value="1"/>
</dbReference>
<dbReference type="SMART" id="SM00564">
    <property type="entry name" value="PQQ"/>
    <property type="match status" value="8"/>
</dbReference>
<evidence type="ECO:0000259" key="10">
    <source>
        <dbReference type="Pfam" id="PF13360"/>
    </source>
</evidence>
<dbReference type="SUPFAM" id="SSF52743">
    <property type="entry name" value="Subtilisin-like"/>
    <property type="match status" value="1"/>
</dbReference>
<dbReference type="InterPro" id="IPR013783">
    <property type="entry name" value="Ig-like_fold"/>
</dbReference>
<dbReference type="Gene3D" id="2.130.10.10">
    <property type="entry name" value="YVTN repeat-like/Quinoprotein amine dehydrogenase"/>
    <property type="match status" value="1"/>
</dbReference>
<evidence type="ECO:0000313" key="11">
    <source>
        <dbReference type="EMBL" id="MDQ0272726.1"/>
    </source>
</evidence>
<dbReference type="RefSeq" id="WP_307478161.1">
    <property type="nucleotide sequence ID" value="NZ_JAUSUB010000027.1"/>
</dbReference>
<dbReference type="InterPro" id="IPR002372">
    <property type="entry name" value="PQQ_rpt_dom"/>
</dbReference>
<dbReference type="InterPro" id="IPR011047">
    <property type="entry name" value="Quinoprotein_ADH-like_sf"/>
</dbReference>
<dbReference type="InterPro" id="IPR050131">
    <property type="entry name" value="Peptidase_S8_subtilisin-like"/>
</dbReference>
<dbReference type="Pfam" id="PF13360">
    <property type="entry name" value="PQQ_2"/>
    <property type="match status" value="3"/>
</dbReference>
<feature type="domain" description="Peptidase S8/S53" evidence="9">
    <location>
        <begin position="249"/>
        <end position="520"/>
    </location>
</feature>
<protein>
    <submittedName>
        <fullName evidence="11">Subtilisin family serine protease/outer membrane protein assembly factor BamB/5-hydroxyisourate hydrolase-like protein (Transthyretin family)/uncharacterized protein YfaP (DUF2135 family)</fullName>
    </submittedName>
</protein>
<dbReference type="SUPFAM" id="SSF50998">
    <property type="entry name" value="Quinoprotein alcohol dehydrogenase-like"/>
    <property type="match status" value="2"/>
</dbReference>
<feature type="chain" id="PRO_5046784666" evidence="8">
    <location>
        <begin position="28"/>
        <end position="3040"/>
    </location>
</feature>
<dbReference type="SUPFAM" id="SSF49452">
    <property type="entry name" value="Starch-binding domain-like"/>
    <property type="match status" value="4"/>
</dbReference>
<keyword evidence="2 5" id="KW-0645">Protease</keyword>
<feature type="signal peptide" evidence="8">
    <location>
        <begin position="1"/>
        <end position="27"/>
    </location>
</feature>
<dbReference type="SUPFAM" id="SSF49478">
    <property type="entry name" value="Cna protein B-type domain"/>
    <property type="match status" value="1"/>
</dbReference>
<feature type="domain" description="Pyrrolo-quinoline quinone repeat" evidence="10">
    <location>
        <begin position="822"/>
        <end position="944"/>
    </location>
</feature>
<dbReference type="PROSITE" id="PS00137">
    <property type="entry name" value="SUBTILASE_HIS"/>
    <property type="match status" value="1"/>
</dbReference>
<dbReference type="Pfam" id="PF13620">
    <property type="entry name" value="CarboxypepD_reg"/>
    <property type="match status" value="8"/>
</dbReference>
<feature type="domain" description="Pyrrolo-quinoline quinone repeat" evidence="10">
    <location>
        <begin position="969"/>
        <end position="1046"/>
    </location>
</feature>
<dbReference type="PRINTS" id="PR00723">
    <property type="entry name" value="SUBTILISIN"/>
</dbReference>
<feature type="active site" description="Charge relay system" evidence="5">
    <location>
        <position position="258"/>
    </location>
</feature>
<keyword evidence="12" id="KW-1185">Reference proteome</keyword>
<keyword evidence="4 5" id="KW-0720">Serine protease</keyword>
<evidence type="ECO:0000256" key="3">
    <source>
        <dbReference type="ARBA" id="ARBA00022801"/>
    </source>
</evidence>